<dbReference type="InterPro" id="IPR001387">
    <property type="entry name" value="Cro/C1-type_HTH"/>
</dbReference>
<accession>A0AA95GEY1</accession>
<dbReference type="Pfam" id="PF01381">
    <property type="entry name" value="HTH_3"/>
    <property type="match status" value="1"/>
</dbReference>
<organism evidence="3 5">
    <name type="scientific">Arsenophonus nasoniae</name>
    <name type="common">son-killer infecting Nasonia vitripennis</name>
    <dbReference type="NCBI Taxonomy" id="638"/>
    <lineage>
        <taxon>Bacteria</taxon>
        <taxon>Pseudomonadati</taxon>
        <taxon>Pseudomonadota</taxon>
        <taxon>Gammaproteobacteria</taxon>
        <taxon>Enterobacterales</taxon>
        <taxon>Morganellaceae</taxon>
        <taxon>Arsenophonus</taxon>
    </lineage>
</organism>
<protein>
    <submittedName>
        <fullName evidence="3">Helix-turn-helix transcriptional regulator</fullName>
    </submittedName>
</protein>
<dbReference type="CDD" id="cd00093">
    <property type="entry name" value="HTH_XRE"/>
    <property type="match status" value="1"/>
</dbReference>
<dbReference type="AlphaFoldDB" id="A0AA95GEY1"/>
<evidence type="ECO:0000259" key="2">
    <source>
        <dbReference type="PROSITE" id="PS50943"/>
    </source>
</evidence>
<dbReference type="InterPro" id="IPR010982">
    <property type="entry name" value="Lambda_DNA-bd_dom_sf"/>
</dbReference>
<proteinExistence type="predicted"/>
<reference evidence="3" key="1">
    <citation type="submission" date="2023-04" db="EMBL/GenBank/DDBJ databases">
        <title>Genome dynamics across the evolutionary transition to endosymbiosis.</title>
        <authorList>
            <person name="Siozios S."/>
            <person name="Nadal-Jimenez P."/>
            <person name="Azagi T."/>
            <person name="Sprong H."/>
            <person name="Frost C.L."/>
            <person name="Parratt S.R."/>
            <person name="Taylor G."/>
            <person name="Brettell L."/>
            <person name="Lew K.C."/>
            <person name="Croft L."/>
            <person name="King K.C."/>
            <person name="Brockhurst M.A."/>
            <person name="Hypsa V."/>
            <person name="Novakova E."/>
            <person name="Darby A.C."/>
            <person name="Hurst G.D.D."/>
        </authorList>
    </citation>
    <scope>NUCLEOTIDE SEQUENCE</scope>
    <source>
        <strain evidence="3">AIh</strain>
        <strain evidence="4">APv</strain>
    </source>
</reference>
<dbReference type="Gene3D" id="1.10.260.40">
    <property type="entry name" value="lambda repressor-like DNA-binding domains"/>
    <property type="match status" value="1"/>
</dbReference>
<gene>
    <name evidence="3" type="ORF">QE207_03450</name>
    <name evidence="4" type="ORF">QE210_16410</name>
</gene>
<dbReference type="PANTHER" id="PTHR46558">
    <property type="entry name" value="TRACRIPTIONAL REGULATORY PROTEIN-RELATED-RELATED"/>
    <property type="match status" value="1"/>
</dbReference>
<dbReference type="PANTHER" id="PTHR46558:SF4">
    <property type="entry name" value="DNA-BIDING PHAGE PROTEIN"/>
    <property type="match status" value="1"/>
</dbReference>
<feature type="domain" description="HTH cro/C1-type" evidence="2">
    <location>
        <begin position="11"/>
        <end position="65"/>
    </location>
</feature>
<name>A0AA95GEY1_9GAMM</name>
<evidence type="ECO:0000256" key="1">
    <source>
        <dbReference type="ARBA" id="ARBA00023125"/>
    </source>
</evidence>
<dbReference type="PROSITE" id="PS50943">
    <property type="entry name" value="HTH_CROC1"/>
    <property type="match status" value="1"/>
</dbReference>
<evidence type="ECO:0000313" key="3">
    <source>
        <dbReference type="EMBL" id="WGL95679.1"/>
    </source>
</evidence>
<dbReference type="SMART" id="SM00530">
    <property type="entry name" value="HTH_XRE"/>
    <property type="match status" value="1"/>
</dbReference>
<dbReference type="EMBL" id="CP123504">
    <property type="protein sequence ID" value="WGM01376.1"/>
    <property type="molecule type" value="Genomic_DNA"/>
</dbReference>
<dbReference type="Proteomes" id="UP001177595">
    <property type="component" value="Chromosome"/>
</dbReference>
<dbReference type="GO" id="GO:0003677">
    <property type="term" value="F:DNA binding"/>
    <property type="evidence" value="ECO:0007669"/>
    <property type="project" value="UniProtKB-KW"/>
</dbReference>
<evidence type="ECO:0000313" key="5">
    <source>
        <dbReference type="Proteomes" id="UP001177597"/>
    </source>
</evidence>
<dbReference type="Proteomes" id="UP001177597">
    <property type="component" value="Chromosome"/>
</dbReference>
<dbReference type="RefSeq" id="WP_280624884.1">
    <property type="nucleotide sequence ID" value="NZ_CP123498.1"/>
</dbReference>
<evidence type="ECO:0000313" key="4">
    <source>
        <dbReference type="EMBL" id="WGM01376.1"/>
    </source>
</evidence>
<sequence length="96" mass="10806">MSISINIGKMIKFKRKEKGLSGELLAKKIGVSQQQLSRYERGVNDIKVNTLYSITQALNIPIDSFFAELIENESKKKQSNAQSDEFSLLAESIILE</sequence>
<keyword evidence="1" id="KW-0238">DNA-binding</keyword>
<dbReference type="EMBL" id="CP123498">
    <property type="protein sequence ID" value="WGL95679.1"/>
    <property type="molecule type" value="Genomic_DNA"/>
</dbReference>
<dbReference type="SUPFAM" id="SSF47413">
    <property type="entry name" value="lambda repressor-like DNA-binding domains"/>
    <property type="match status" value="1"/>
</dbReference>